<reference evidence="1 2" key="1">
    <citation type="journal article" date="2021" name="Commun. Biol.">
        <title>The genome of Shorea leprosula (Dipterocarpaceae) highlights the ecological relevance of drought in aseasonal tropical rainforests.</title>
        <authorList>
            <person name="Ng K.K.S."/>
            <person name="Kobayashi M.J."/>
            <person name="Fawcett J.A."/>
            <person name="Hatakeyama M."/>
            <person name="Paape T."/>
            <person name="Ng C.H."/>
            <person name="Ang C.C."/>
            <person name="Tnah L.H."/>
            <person name="Lee C.T."/>
            <person name="Nishiyama T."/>
            <person name="Sese J."/>
            <person name="O'Brien M.J."/>
            <person name="Copetti D."/>
            <person name="Mohd Noor M.I."/>
            <person name="Ong R.C."/>
            <person name="Putra M."/>
            <person name="Sireger I.Z."/>
            <person name="Indrioko S."/>
            <person name="Kosugi Y."/>
            <person name="Izuno A."/>
            <person name="Isagi Y."/>
            <person name="Lee S.L."/>
            <person name="Shimizu K.K."/>
        </authorList>
    </citation>
    <scope>NUCLEOTIDE SEQUENCE [LARGE SCALE GENOMIC DNA]</scope>
    <source>
        <strain evidence="1">214</strain>
    </source>
</reference>
<name>A0AAV5LHB3_9ROSI</name>
<gene>
    <name evidence="1" type="ORF">SLEP1_g44635</name>
</gene>
<protein>
    <recommendedName>
        <fullName evidence="3">Ribosomal protein L33</fullName>
    </recommendedName>
</protein>
<dbReference type="Proteomes" id="UP001054252">
    <property type="component" value="Unassembled WGS sequence"/>
</dbReference>
<proteinExistence type="predicted"/>
<sequence>MKFKCFIVKEMPEDLLSFLCILKTSTKEKYMHSSPLTPCQRTELHKTKILRSKGKALII</sequence>
<keyword evidence="2" id="KW-1185">Reference proteome</keyword>
<dbReference type="EMBL" id="BPVZ01000117">
    <property type="protein sequence ID" value="GKV36510.1"/>
    <property type="molecule type" value="Genomic_DNA"/>
</dbReference>
<comment type="caution">
    <text evidence="1">The sequence shown here is derived from an EMBL/GenBank/DDBJ whole genome shotgun (WGS) entry which is preliminary data.</text>
</comment>
<evidence type="ECO:0000313" key="1">
    <source>
        <dbReference type="EMBL" id="GKV36510.1"/>
    </source>
</evidence>
<dbReference type="AlphaFoldDB" id="A0AAV5LHB3"/>
<accession>A0AAV5LHB3</accession>
<evidence type="ECO:0000313" key="2">
    <source>
        <dbReference type="Proteomes" id="UP001054252"/>
    </source>
</evidence>
<evidence type="ECO:0008006" key="3">
    <source>
        <dbReference type="Google" id="ProtNLM"/>
    </source>
</evidence>
<organism evidence="1 2">
    <name type="scientific">Rubroshorea leprosula</name>
    <dbReference type="NCBI Taxonomy" id="152421"/>
    <lineage>
        <taxon>Eukaryota</taxon>
        <taxon>Viridiplantae</taxon>
        <taxon>Streptophyta</taxon>
        <taxon>Embryophyta</taxon>
        <taxon>Tracheophyta</taxon>
        <taxon>Spermatophyta</taxon>
        <taxon>Magnoliopsida</taxon>
        <taxon>eudicotyledons</taxon>
        <taxon>Gunneridae</taxon>
        <taxon>Pentapetalae</taxon>
        <taxon>rosids</taxon>
        <taxon>malvids</taxon>
        <taxon>Malvales</taxon>
        <taxon>Dipterocarpaceae</taxon>
        <taxon>Rubroshorea</taxon>
    </lineage>
</organism>